<evidence type="ECO:0000256" key="3">
    <source>
        <dbReference type="ARBA" id="ARBA00022475"/>
    </source>
</evidence>
<feature type="transmembrane region" description="Helical" evidence="7">
    <location>
        <begin position="123"/>
        <end position="140"/>
    </location>
</feature>
<reference evidence="9 10" key="1">
    <citation type="submission" date="2019-03" db="EMBL/GenBank/DDBJ databases">
        <title>Genomic Encyclopedia of Type Strains, Phase IV (KMG-IV): sequencing the most valuable type-strain genomes for metagenomic binning, comparative biology and taxonomic classification.</title>
        <authorList>
            <person name="Goeker M."/>
        </authorList>
    </citation>
    <scope>NUCLEOTIDE SEQUENCE [LARGE SCALE GENOMIC DNA]</scope>
    <source>
        <strain evidence="9 10">DSM 29481</strain>
    </source>
</reference>
<comment type="caution">
    <text evidence="9">The sequence shown here is derived from an EMBL/GenBank/DDBJ whole genome shotgun (WGS) entry which is preliminary data.</text>
</comment>
<dbReference type="PANTHER" id="PTHR32322:SF18">
    <property type="entry name" value="S-ADENOSYLMETHIONINE_S-ADENOSYLHOMOCYSTEINE TRANSPORTER"/>
    <property type="match status" value="1"/>
</dbReference>
<dbReference type="Proteomes" id="UP000295773">
    <property type="component" value="Unassembled WGS sequence"/>
</dbReference>
<feature type="transmembrane region" description="Helical" evidence="7">
    <location>
        <begin position="146"/>
        <end position="165"/>
    </location>
</feature>
<dbReference type="Pfam" id="PF00892">
    <property type="entry name" value="EamA"/>
    <property type="match status" value="2"/>
</dbReference>
<feature type="domain" description="EamA" evidence="8">
    <location>
        <begin position="12"/>
        <end position="137"/>
    </location>
</feature>
<evidence type="ECO:0000313" key="10">
    <source>
        <dbReference type="Proteomes" id="UP000295773"/>
    </source>
</evidence>
<dbReference type="AlphaFoldDB" id="A0A4R3TMU2"/>
<evidence type="ECO:0000256" key="1">
    <source>
        <dbReference type="ARBA" id="ARBA00004651"/>
    </source>
</evidence>
<protein>
    <submittedName>
        <fullName evidence="9">EamA domain-containing membrane protein RarD</fullName>
    </submittedName>
</protein>
<dbReference type="InterPro" id="IPR037185">
    <property type="entry name" value="EmrE-like"/>
</dbReference>
<feature type="transmembrane region" description="Helical" evidence="7">
    <location>
        <begin position="66"/>
        <end position="83"/>
    </location>
</feature>
<dbReference type="Gene3D" id="1.10.3730.20">
    <property type="match status" value="1"/>
</dbReference>
<evidence type="ECO:0000256" key="7">
    <source>
        <dbReference type="SAM" id="Phobius"/>
    </source>
</evidence>
<feature type="domain" description="EamA" evidence="8">
    <location>
        <begin position="147"/>
        <end position="281"/>
    </location>
</feature>
<dbReference type="RefSeq" id="WP_008689004.1">
    <property type="nucleotide sequence ID" value="NZ_AP024510.1"/>
</dbReference>
<dbReference type="GO" id="GO:0005886">
    <property type="term" value="C:plasma membrane"/>
    <property type="evidence" value="ECO:0007669"/>
    <property type="project" value="UniProtKB-SubCell"/>
</dbReference>
<dbReference type="PANTHER" id="PTHR32322">
    <property type="entry name" value="INNER MEMBRANE TRANSPORTER"/>
    <property type="match status" value="1"/>
</dbReference>
<evidence type="ECO:0000259" key="8">
    <source>
        <dbReference type="Pfam" id="PF00892"/>
    </source>
</evidence>
<evidence type="ECO:0000313" key="9">
    <source>
        <dbReference type="EMBL" id="TCU62673.1"/>
    </source>
</evidence>
<evidence type="ECO:0000256" key="6">
    <source>
        <dbReference type="ARBA" id="ARBA00023136"/>
    </source>
</evidence>
<evidence type="ECO:0000256" key="5">
    <source>
        <dbReference type="ARBA" id="ARBA00022989"/>
    </source>
</evidence>
<proteinExistence type="inferred from homology"/>
<dbReference type="SUPFAM" id="SSF103481">
    <property type="entry name" value="Multidrug resistance efflux transporter EmrE"/>
    <property type="match status" value="2"/>
</dbReference>
<feature type="transmembrane region" description="Helical" evidence="7">
    <location>
        <begin position="240"/>
        <end position="258"/>
    </location>
</feature>
<comment type="similarity">
    <text evidence="2">Belongs to the EamA transporter family.</text>
</comment>
<feature type="transmembrane region" description="Helical" evidence="7">
    <location>
        <begin position="36"/>
        <end position="54"/>
    </location>
</feature>
<dbReference type="InterPro" id="IPR050638">
    <property type="entry name" value="AA-Vitamin_Transporters"/>
</dbReference>
<keyword evidence="5 7" id="KW-1133">Transmembrane helix</keyword>
<evidence type="ECO:0000256" key="4">
    <source>
        <dbReference type="ARBA" id="ARBA00022692"/>
    </source>
</evidence>
<feature type="transmembrane region" description="Helical" evidence="7">
    <location>
        <begin position="177"/>
        <end position="195"/>
    </location>
</feature>
<comment type="subcellular location">
    <subcellularLocation>
        <location evidence="1">Cell membrane</location>
        <topology evidence="1">Multi-pass membrane protein</topology>
    </subcellularLocation>
</comment>
<keyword evidence="3" id="KW-1003">Cell membrane</keyword>
<accession>A0A4R3TMU2</accession>
<dbReference type="InterPro" id="IPR000620">
    <property type="entry name" value="EamA_dom"/>
</dbReference>
<sequence>MFKRLQRSDYEMILAMIIFGTLAPFVRNVATSSATIAFSRTLLGAIVLQIMLLFKRQTHSLAKGERKLMVLSAAALAGNWIFLFESYRYVSVSIATMLYYTAPILALLLSFIFFHEPLTKRQIGCFILTLIGCILISWQPQSAFNLRGVIMGLCAAFCYAMILLLQRFRKPMPGLLLTSWQLSIAAILLGIYLVISKDTTMLHISLAQLPWLLCIGIVHTALAYYLYFHALAHLALARSALYSYLDPLTAILLSFLILQESCTGMQGSGIVLLFSAMLLYSYQK</sequence>
<dbReference type="EMBL" id="SMBP01000003">
    <property type="protein sequence ID" value="TCU62673.1"/>
    <property type="molecule type" value="Genomic_DNA"/>
</dbReference>
<organism evidence="9 10">
    <name type="scientific">Longicatena caecimuris</name>
    <dbReference type="NCBI Taxonomy" id="1796635"/>
    <lineage>
        <taxon>Bacteria</taxon>
        <taxon>Bacillati</taxon>
        <taxon>Bacillota</taxon>
        <taxon>Erysipelotrichia</taxon>
        <taxon>Erysipelotrichales</taxon>
        <taxon>Erysipelotrichaceae</taxon>
        <taxon>Longicatena</taxon>
    </lineage>
</organism>
<feature type="transmembrane region" description="Helical" evidence="7">
    <location>
        <begin position="207"/>
        <end position="228"/>
    </location>
</feature>
<feature type="transmembrane region" description="Helical" evidence="7">
    <location>
        <begin position="89"/>
        <end position="114"/>
    </location>
</feature>
<name>A0A4R3TMU2_9FIRM</name>
<gene>
    <name evidence="9" type="ORF">EDD61_10386</name>
</gene>
<evidence type="ECO:0000256" key="2">
    <source>
        <dbReference type="ARBA" id="ARBA00007362"/>
    </source>
</evidence>
<keyword evidence="4 7" id="KW-0812">Transmembrane</keyword>
<feature type="transmembrane region" description="Helical" evidence="7">
    <location>
        <begin position="12"/>
        <end position="30"/>
    </location>
</feature>
<keyword evidence="6 7" id="KW-0472">Membrane</keyword>
<keyword evidence="10" id="KW-1185">Reference proteome</keyword>
<feature type="transmembrane region" description="Helical" evidence="7">
    <location>
        <begin position="264"/>
        <end position="282"/>
    </location>
</feature>
<dbReference type="GeneID" id="73795301"/>